<dbReference type="Proteomes" id="UP001054837">
    <property type="component" value="Unassembled WGS sequence"/>
</dbReference>
<reference evidence="2 3" key="1">
    <citation type="submission" date="2021-06" db="EMBL/GenBank/DDBJ databases">
        <title>Caerostris darwini draft genome.</title>
        <authorList>
            <person name="Kono N."/>
            <person name="Arakawa K."/>
        </authorList>
    </citation>
    <scope>NUCLEOTIDE SEQUENCE [LARGE SCALE GENOMIC DNA]</scope>
</reference>
<evidence type="ECO:0000313" key="3">
    <source>
        <dbReference type="Proteomes" id="UP001054837"/>
    </source>
</evidence>
<protein>
    <submittedName>
        <fullName evidence="2">Uncharacterized protein</fullName>
    </submittedName>
</protein>
<dbReference type="AlphaFoldDB" id="A0AAV4SHT8"/>
<feature type="region of interest" description="Disordered" evidence="1">
    <location>
        <begin position="75"/>
        <end position="95"/>
    </location>
</feature>
<name>A0AAV4SHT8_9ARAC</name>
<comment type="caution">
    <text evidence="2">The sequence shown here is derived from an EMBL/GenBank/DDBJ whole genome shotgun (WGS) entry which is preliminary data.</text>
</comment>
<proteinExistence type="predicted"/>
<dbReference type="EMBL" id="BPLQ01007847">
    <property type="protein sequence ID" value="GIY32736.1"/>
    <property type="molecule type" value="Genomic_DNA"/>
</dbReference>
<sequence>MRRNERQVEKRLNMPMIKKHNNDGINLLFCNSTSTTTKGGTTEVGGEGDPSIDWEKKAKIGLPIGRSVCSIGRSGAKCGRTSDANGHSFAEGHSH</sequence>
<evidence type="ECO:0000313" key="2">
    <source>
        <dbReference type="EMBL" id="GIY32736.1"/>
    </source>
</evidence>
<organism evidence="2 3">
    <name type="scientific">Caerostris darwini</name>
    <dbReference type="NCBI Taxonomy" id="1538125"/>
    <lineage>
        <taxon>Eukaryota</taxon>
        <taxon>Metazoa</taxon>
        <taxon>Ecdysozoa</taxon>
        <taxon>Arthropoda</taxon>
        <taxon>Chelicerata</taxon>
        <taxon>Arachnida</taxon>
        <taxon>Araneae</taxon>
        <taxon>Araneomorphae</taxon>
        <taxon>Entelegynae</taxon>
        <taxon>Araneoidea</taxon>
        <taxon>Araneidae</taxon>
        <taxon>Caerostris</taxon>
    </lineage>
</organism>
<keyword evidence="3" id="KW-1185">Reference proteome</keyword>
<accession>A0AAV4SHT8</accession>
<gene>
    <name evidence="2" type="ORF">CDAR_435951</name>
</gene>
<evidence type="ECO:0000256" key="1">
    <source>
        <dbReference type="SAM" id="MobiDB-lite"/>
    </source>
</evidence>